<organism evidence="2 3">
    <name type="scientific">Haemaphysalis longicornis</name>
    <name type="common">Bush tick</name>
    <dbReference type="NCBI Taxonomy" id="44386"/>
    <lineage>
        <taxon>Eukaryota</taxon>
        <taxon>Metazoa</taxon>
        <taxon>Ecdysozoa</taxon>
        <taxon>Arthropoda</taxon>
        <taxon>Chelicerata</taxon>
        <taxon>Arachnida</taxon>
        <taxon>Acari</taxon>
        <taxon>Parasitiformes</taxon>
        <taxon>Ixodida</taxon>
        <taxon>Ixodoidea</taxon>
        <taxon>Ixodidae</taxon>
        <taxon>Haemaphysalinae</taxon>
        <taxon>Haemaphysalis</taxon>
    </lineage>
</organism>
<feature type="region of interest" description="Disordered" evidence="1">
    <location>
        <begin position="24"/>
        <end position="91"/>
    </location>
</feature>
<proteinExistence type="predicted"/>
<dbReference type="Proteomes" id="UP000821853">
    <property type="component" value="Chromosome 2"/>
</dbReference>
<comment type="caution">
    <text evidence="2">The sequence shown here is derived from an EMBL/GenBank/DDBJ whole genome shotgun (WGS) entry which is preliminary data.</text>
</comment>
<name>A0A9J6FYL7_HAELO</name>
<keyword evidence="3" id="KW-1185">Reference proteome</keyword>
<accession>A0A9J6FYL7</accession>
<feature type="compositionally biased region" description="Polar residues" evidence="1">
    <location>
        <begin position="49"/>
        <end position="61"/>
    </location>
</feature>
<dbReference type="EMBL" id="JABSTR010000004">
    <property type="protein sequence ID" value="KAH9367560.1"/>
    <property type="molecule type" value="Genomic_DNA"/>
</dbReference>
<feature type="compositionally biased region" description="Basic residues" evidence="1">
    <location>
        <begin position="25"/>
        <end position="37"/>
    </location>
</feature>
<reference evidence="2 3" key="1">
    <citation type="journal article" date="2020" name="Cell">
        <title>Large-Scale Comparative Analyses of Tick Genomes Elucidate Their Genetic Diversity and Vector Capacities.</title>
        <authorList>
            <consortium name="Tick Genome and Microbiome Consortium (TIGMIC)"/>
            <person name="Jia N."/>
            <person name="Wang J."/>
            <person name="Shi W."/>
            <person name="Du L."/>
            <person name="Sun Y."/>
            <person name="Zhan W."/>
            <person name="Jiang J.F."/>
            <person name="Wang Q."/>
            <person name="Zhang B."/>
            <person name="Ji P."/>
            <person name="Bell-Sakyi L."/>
            <person name="Cui X.M."/>
            <person name="Yuan T.T."/>
            <person name="Jiang B.G."/>
            <person name="Yang W.F."/>
            <person name="Lam T.T."/>
            <person name="Chang Q.C."/>
            <person name="Ding S.J."/>
            <person name="Wang X.J."/>
            <person name="Zhu J.G."/>
            <person name="Ruan X.D."/>
            <person name="Zhao L."/>
            <person name="Wei J.T."/>
            <person name="Ye R.Z."/>
            <person name="Que T.C."/>
            <person name="Du C.H."/>
            <person name="Zhou Y.H."/>
            <person name="Cheng J.X."/>
            <person name="Dai P.F."/>
            <person name="Guo W.B."/>
            <person name="Han X.H."/>
            <person name="Huang E.J."/>
            <person name="Li L.F."/>
            <person name="Wei W."/>
            <person name="Gao Y.C."/>
            <person name="Liu J.Z."/>
            <person name="Shao H.Z."/>
            <person name="Wang X."/>
            <person name="Wang C.C."/>
            <person name="Yang T.C."/>
            <person name="Huo Q.B."/>
            <person name="Li W."/>
            <person name="Chen H.Y."/>
            <person name="Chen S.E."/>
            <person name="Zhou L.G."/>
            <person name="Ni X.B."/>
            <person name="Tian J.H."/>
            <person name="Sheng Y."/>
            <person name="Liu T."/>
            <person name="Pan Y.S."/>
            <person name="Xia L.Y."/>
            <person name="Li J."/>
            <person name="Zhao F."/>
            <person name="Cao W.C."/>
        </authorList>
    </citation>
    <scope>NUCLEOTIDE SEQUENCE [LARGE SCALE GENOMIC DNA]</scope>
    <source>
        <strain evidence="2">HaeL-2018</strain>
    </source>
</reference>
<protein>
    <submittedName>
        <fullName evidence="2">Uncharacterized protein</fullName>
    </submittedName>
</protein>
<evidence type="ECO:0000256" key="1">
    <source>
        <dbReference type="SAM" id="MobiDB-lite"/>
    </source>
</evidence>
<dbReference type="OMA" id="SEHARMA"/>
<feature type="compositionally biased region" description="Basic residues" evidence="1">
    <location>
        <begin position="81"/>
        <end position="91"/>
    </location>
</feature>
<evidence type="ECO:0000313" key="2">
    <source>
        <dbReference type="EMBL" id="KAH9367560.1"/>
    </source>
</evidence>
<evidence type="ECO:0000313" key="3">
    <source>
        <dbReference type="Proteomes" id="UP000821853"/>
    </source>
</evidence>
<dbReference type="AlphaFoldDB" id="A0A9J6FYL7"/>
<gene>
    <name evidence="2" type="ORF">HPB48_002852</name>
</gene>
<dbReference type="VEuPathDB" id="VectorBase:HLOH_065380"/>
<sequence length="91" mass="10455">MCGGAHPTASKTCKHRFQVPYVVRQSRRQRSCSRRRQQQLGGQSRHPSSDVTWQDRSSTPAGQRRSALRRQRSPSPDSRRRSVSKGRSHSR</sequence>